<feature type="signal peptide" evidence="1">
    <location>
        <begin position="1"/>
        <end position="23"/>
    </location>
</feature>
<evidence type="ECO:0000313" key="2">
    <source>
        <dbReference type="EMBL" id="OEK07024.1"/>
    </source>
</evidence>
<protein>
    <submittedName>
        <fullName evidence="2">Uncharacterized protein</fullName>
    </submittedName>
</protein>
<proteinExistence type="predicted"/>
<dbReference type="OrthoDB" id="1521716at2"/>
<dbReference type="PANTHER" id="PTHR41339">
    <property type="entry name" value="LIPL48"/>
    <property type="match status" value="1"/>
</dbReference>
<reference evidence="2 3" key="1">
    <citation type="submission" date="2016-08" db="EMBL/GenBank/DDBJ databases">
        <title>Draft genome of Fabibacter sp. strain SK-8.</title>
        <authorList>
            <person name="Wong S.-K."/>
            <person name="Hamasaki K."/>
            <person name="Yoshizawa S."/>
        </authorList>
    </citation>
    <scope>NUCLEOTIDE SEQUENCE [LARGE SCALE GENOMIC DNA]</scope>
    <source>
        <strain evidence="2 3">SK-8</strain>
    </source>
</reference>
<organism evidence="2 3">
    <name type="scientific">Roseivirga misakiensis</name>
    <dbReference type="NCBI Taxonomy" id="1563681"/>
    <lineage>
        <taxon>Bacteria</taxon>
        <taxon>Pseudomonadati</taxon>
        <taxon>Bacteroidota</taxon>
        <taxon>Cytophagia</taxon>
        <taxon>Cytophagales</taxon>
        <taxon>Roseivirgaceae</taxon>
        <taxon>Roseivirga</taxon>
    </lineage>
</organism>
<dbReference type="STRING" id="1563681.BFP71_05035"/>
<name>A0A1E5T6K2_9BACT</name>
<dbReference type="RefSeq" id="WP_069834336.1">
    <property type="nucleotide sequence ID" value="NZ_MDGQ01000003.1"/>
</dbReference>
<sequence>MKRSINQLFSLLFVAAIAMIVSACGDDDPQIAAPIVSGPAEVSVTENETTTVTFNITVAGGFSSANVEATGGTATITAQPAVADVSGSITVDYAAGDDGAGALTLTVTDAAGNTGSTTVVMEIGDIPDTFQVTDLTETRSVGGNDVEFKQTRISGIINRDYTFTNDVAWVLSGRVIVGAGATLTIEPGTIVKGQGEQGAAASVLLVARGADIIANGTANDPIVFTSVLDNINVGEFTSTLDINNDLGLWGGVLILGNAPIVAEASEVQIEGIPTSVTEGIYGGSDPMDNSGSFTYCSIRYTGQQLGPGNELQGLTLGGVGNGTVISHVESINSADDGIEIFGGTVNISNFIVLNPDDDGFDADQGWTGTASNLVYIGAAVDAGFGSDHPFELDGPEGDTGGTAAIGTFTNATAWGRSATDFADLRDGATYTISDSYFFGFAAGVDLELDADGTTDPNDATKKLSDNPLISDNYAGDDVTFTGLEFSGVDRDGATSFTDITKILNDKLDGSLTNPDRTAQVDNNEDVKFPANNSIVSTKTKGADVSVLGWSYTAELGLLANF</sequence>
<dbReference type="PANTHER" id="PTHR41339:SF1">
    <property type="entry name" value="SECRETED PROTEIN"/>
    <property type="match status" value="1"/>
</dbReference>
<dbReference type="Proteomes" id="UP000095552">
    <property type="component" value="Unassembled WGS sequence"/>
</dbReference>
<accession>A0A1E5T6K2</accession>
<evidence type="ECO:0000256" key="1">
    <source>
        <dbReference type="SAM" id="SignalP"/>
    </source>
</evidence>
<dbReference type="AlphaFoldDB" id="A0A1E5T6K2"/>
<keyword evidence="3" id="KW-1185">Reference proteome</keyword>
<comment type="caution">
    <text evidence="2">The sequence shown here is derived from an EMBL/GenBank/DDBJ whole genome shotgun (WGS) entry which is preliminary data.</text>
</comment>
<dbReference type="EMBL" id="MDGQ01000003">
    <property type="protein sequence ID" value="OEK07024.1"/>
    <property type="molecule type" value="Genomic_DNA"/>
</dbReference>
<evidence type="ECO:0000313" key="3">
    <source>
        <dbReference type="Proteomes" id="UP000095552"/>
    </source>
</evidence>
<feature type="chain" id="PRO_5009186053" evidence="1">
    <location>
        <begin position="24"/>
        <end position="561"/>
    </location>
</feature>
<gene>
    <name evidence="2" type="ORF">BFP71_05035</name>
</gene>
<dbReference type="PROSITE" id="PS51257">
    <property type="entry name" value="PROKAR_LIPOPROTEIN"/>
    <property type="match status" value="1"/>
</dbReference>
<keyword evidence="1" id="KW-0732">Signal</keyword>